<comment type="caution">
    <text evidence="2">The sequence shown here is derived from an EMBL/GenBank/DDBJ whole genome shotgun (WGS) entry which is preliminary data.</text>
</comment>
<dbReference type="Proteomes" id="UP001330016">
    <property type="component" value="Unassembled WGS sequence"/>
</dbReference>
<dbReference type="Pfam" id="PF13443">
    <property type="entry name" value="HTH_26"/>
    <property type="match status" value="1"/>
</dbReference>
<feature type="domain" description="HTH cro/C1-type" evidence="1">
    <location>
        <begin position="12"/>
        <end position="67"/>
    </location>
</feature>
<dbReference type="RefSeq" id="WP_331243935.1">
    <property type="nucleotide sequence ID" value="NZ_JAQSGJ010000027.1"/>
</dbReference>
<evidence type="ECO:0000313" key="3">
    <source>
        <dbReference type="Proteomes" id="UP001330016"/>
    </source>
</evidence>
<dbReference type="EMBL" id="JAQSGK010000027">
    <property type="protein sequence ID" value="MEE6716141.1"/>
    <property type="molecule type" value="Genomic_DNA"/>
</dbReference>
<dbReference type="InterPro" id="IPR001387">
    <property type="entry name" value="Cro/C1-type_HTH"/>
</dbReference>
<dbReference type="SUPFAM" id="SSF47413">
    <property type="entry name" value="lambda repressor-like DNA-binding domains"/>
    <property type="match status" value="1"/>
</dbReference>
<keyword evidence="3" id="KW-1185">Reference proteome</keyword>
<sequence length="117" mass="12986">MVTDSKLIADRINTILTERDMTANRLATLSGLRQSSISTVMNQVTASPKMETVVKIAHGLGMSVTELLDFPPYNQRPDGSSAAKQRSKWEELGNALTPEEQERVRRILMGNDKGELK</sequence>
<dbReference type="Gene3D" id="1.10.260.40">
    <property type="entry name" value="lambda repressor-like DNA-binding domains"/>
    <property type="match status" value="1"/>
</dbReference>
<gene>
    <name evidence="2" type="ORF">PS435_09745</name>
</gene>
<proteinExistence type="predicted"/>
<evidence type="ECO:0000313" key="2">
    <source>
        <dbReference type="EMBL" id="MEE6716141.1"/>
    </source>
</evidence>
<dbReference type="SMART" id="SM00530">
    <property type="entry name" value="HTH_XRE"/>
    <property type="match status" value="1"/>
</dbReference>
<organism evidence="2 3">
    <name type="scientific">Schleiferilactobacillus harbinensis</name>
    <dbReference type="NCBI Taxonomy" id="304207"/>
    <lineage>
        <taxon>Bacteria</taxon>
        <taxon>Bacillati</taxon>
        <taxon>Bacillota</taxon>
        <taxon>Bacilli</taxon>
        <taxon>Lactobacillales</taxon>
        <taxon>Lactobacillaceae</taxon>
        <taxon>Schleiferilactobacillus</taxon>
    </lineage>
</organism>
<reference evidence="2 3" key="1">
    <citation type="submission" date="2023-02" db="EMBL/GenBank/DDBJ databases">
        <title>The predominant lactic acid bacteria and yeasts involved in the spontaneous fermentation of millet during the production of the traditional porridge Hausa koko in Ghana.</title>
        <authorList>
            <person name="Atter A."/>
            <person name="Diaz M."/>
        </authorList>
    </citation>
    <scope>NUCLEOTIDE SEQUENCE [LARGE SCALE GENOMIC DNA]</scope>
    <source>
        <strain evidence="2 3">FI11640</strain>
    </source>
</reference>
<name>A0ABU7T0J7_9LACO</name>
<accession>A0ABU7T0J7</accession>
<protein>
    <submittedName>
        <fullName evidence="2">Helix-turn-helix transcriptional regulator</fullName>
    </submittedName>
</protein>
<dbReference type="InterPro" id="IPR010982">
    <property type="entry name" value="Lambda_DNA-bd_dom_sf"/>
</dbReference>
<evidence type="ECO:0000259" key="1">
    <source>
        <dbReference type="PROSITE" id="PS50943"/>
    </source>
</evidence>
<dbReference type="PROSITE" id="PS50943">
    <property type="entry name" value="HTH_CROC1"/>
    <property type="match status" value="1"/>
</dbReference>